<dbReference type="Proteomes" id="UP000188354">
    <property type="component" value="Chromosome LG03"/>
</dbReference>
<reference evidence="1 2" key="1">
    <citation type="journal article" date="2017" name="Plant Biotechnol. J.">
        <title>A comprehensive draft genome sequence for lupin (Lupinus angustifolius), an emerging health food: insights into plant-microbe interactions and legume evolution.</title>
        <authorList>
            <person name="Hane J.K."/>
            <person name="Ming Y."/>
            <person name="Kamphuis L.G."/>
            <person name="Nelson M.N."/>
            <person name="Garg G."/>
            <person name="Atkins C.A."/>
            <person name="Bayer P.E."/>
            <person name="Bravo A."/>
            <person name="Bringans S."/>
            <person name="Cannon S."/>
            <person name="Edwards D."/>
            <person name="Foley R."/>
            <person name="Gao L.L."/>
            <person name="Harrison M.J."/>
            <person name="Huang W."/>
            <person name="Hurgobin B."/>
            <person name="Li S."/>
            <person name="Liu C.W."/>
            <person name="McGrath A."/>
            <person name="Morahan G."/>
            <person name="Murray J."/>
            <person name="Weller J."/>
            <person name="Jian J."/>
            <person name="Singh K.B."/>
        </authorList>
    </citation>
    <scope>NUCLEOTIDE SEQUENCE [LARGE SCALE GENOMIC DNA]</scope>
    <source>
        <strain evidence="2">cv. Tanjil</strain>
        <tissue evidence="1">Whole plant</tissue>
    </source>
</reference>
<protein>
    <submittedName>
        <fullName evidence="1">Uncharacterized protein</fullName>
    </submittedName>
</protein>
<gene>
    <name evidence="1" type="ORF">TanjilG_21151</name>
</gene>
<accession>A0A1J7HQU2</accession>
<keyword evidence="2" id="KW-1185">Reference proteome</keyword>
<sequence>MEGNSRKFLAKKILGIYLSTLLLKKADGARAWKLTAFQCLDFSAGDVLDSLEEDNIIRKGGADIVYKGAMPNKYLVAVKGLPSTMTSFVLQENAMPDAEWKGYEELSTVSSSYCSGQLDHSRVLYTRHSPC</sequence>
<dbReference type="EMBL" id="CM007363">
    <property type="protein sequence ID" value="OIW15175.1"/>
    <property type="molecule type" value="Genomic_DNA"/>
</dbReference>
<organism evidence="1 2">
    <name type="scientific">Lupinus angustifolius</name>
    <name type="common">Narrow-leaved blue lupine</name>
    <dbReference type="NCBI Taxonomy" id="3871"/>
    <lineage>
        <taxon>Eukaryota</taxon>
        <taxon>Viridiplantae</taxon>
        <taxon>Streptophyta</taxon>
        <taxon>Embryophyta</taxon>
        <taxon>Tracheophyta</taxon>
        <taxon>Spermatophyta</taxon>
        <taxon>Magnoliopsida</taxon>
        <taxon>eudicotyledons</taxon>
        <taxon>Gunneridae</taxon>
        <taxon>Pentapetalae</taxon>
        <taxon>rosids</taxon>
        <taxon>fabids</taxon>
        <taxon>Fabales</taxon>
        <taxon>Fabaceae</taxon>
        <taxon>Papilionoideae</taxon>
        <taxon>50 kb inversion clade</taxon>
        <taxon>genistoids sensu lato</taxon>
        <taxon>core genistoids</taxon>
        <taxon>Genisteae</taxon>
        <taxon>Lupinus</taxon>
    </lineage>
</organism>
<name>A0A1J7HQU2_LUPAN</name>
<dbReference type="STRING" id="3871.A0A1J7HQU2"/>
<evidence type="ECO:0000313" key="2">
    <source>
        <dbReference type="Proteomes" id="UP000188354"/>
    </source>
</evidence>
<evidence type="ECO:0000313" key="1">
    <source>
        <dbReference type="EMBL" id="OIW15175.1"/>
    </source>
</evidence>
<proteinExistence type="predicted"/>
<dbReference type="Gramene" id="OIW15175">
    <property type="protein sequence ID" value="OIW15175"/>
    <property type="gene ID" value="TanjilG_21151"/>
</dbReference>
<dbReference type="AlphaFoldDB" id="A0A1J7HQU2"/>